<dbReference type="InterPro" id="IPR035940">
    <property type="entry name" value="CAP_sf"/>
</dbReference>
<gene>
    <name evidence="4" type="ORF">N784_11495</name>
</gene>
<dbReference type="PANTHER" id="PTHR31157">
    <property type="entry name" value="SCP DOMAIN-CONTAINING PROTEIN"/>
    <property type="match status" value="1"/>
</dbReference>
<feature type="signal peptide" evidence="2">
    <location>
        <begin position="1"/>
        <end position="21"/>
    </location>
</feature>
<name>A0A0A5HN28_9BACI</name>
<organism evidence="4 5">
    <name type="scientific">Pontibacillus litoralis JSM 072002</name>
    <dbReference type="NCBI Taxonomy" id="1385512"/>
    <lineage>
        <taxon>Bacteria</taxon>
        <taxon>Bacillati</taxon>
        <taxon>Bacillota</taxon>
        <taxon>Bacilli</taxon>
        <taxon>Bacillales</taxon>
        <taxon>Bacillaceae</taxon>
        <taxon>Pontibacillus</taxon>
    </lineage>
</organism>
<dbReference type="Pfam" id="PF00188">
    <property type="entry name" value="CAP"/>
    <property type="match status" value="1"/>
</dbReference>
<dbReference type="PROSITE" id="PS51257">
    <property type="entry name" value="PROKAR_LIPOPROTEIN"/>
    <property type="match status" value="1"/>
</dbReference>
<dbReference type="SUPFAM" id="SSF55797">
    <property type="entry name" value="PR-1-like"/>
    <property type="match status" value="1"/>
</dbReference>
<dbReference type="Proteomes" id="UP000030401">
    <property type="component" value="Unassembled WGS sequence"/>
</dbReference>
<evidence type="ECO:0000313" key="5">
    <source>
        <dbReference type="Proteomes" id="UP000030401"/>
    </source>
</evidence>
<keyword evidence="2" id="KW-0732">Signal</keyword>
<feature type="chain" id="PRO_5039229033" description="SCP domain-containing protein" evidence="2">
    <location>
        <begin position="22"/>
        <end position="251"/>
    </location>
</feature>
<dbReference type="InterPro" id="IPR014044">
    <property type="entry name" value="CAP_dom"/>
</dbReference>
<evidence type="ECO:0000256" key="1">
    <source>
        <dbReference type="SAM" id="MobiDB-lite"/>
    </source>
</evidence>
<dbReference type="AlphaFoldDB" id="A0A0A5HN28"/>
<accession>A0A0A5HN28</accession>
<evidence type="ECO:0000259" key="3">
    <source>
        <dbReference type="Pfam" id="PF00188"/>
    </source>
</evidence>
<comment type="caution">
    <text evidence="4">The sequence shown here is derived from an EMBL/GenBank/DDBJ whole genome shotgun (WGS) entry which is preliminary data.</text>
</comment>
<proteinExistence type="predicted"/>
<dbReference type="PANTHER" id="PTHR31157:SF1">
    <property type="entry name" value="SCP DOMAIN-CONTAINING PROTEIN"/>
    <property type="match status" value="1"/>
</dbReference>
<dbReference type="Gene3D" id="3.40.33.10">
    <property type="entry name" value="CAP"/>
    <property type="match status" value="1"/>
</dbReference>
<dbReference type="STRING" id="1385512.N784_11495"/>
<dbReference type="EMBL" id="AVPG01000028">
    <property type="protein sequence ID" value="KGX84992.1"/>
    <property type="molecule type" value="Genomic_DNA"/>
</dbReference>
<evidence type="ECO:0000256" key="2">
    <source>
        <dbReference type="SAM" id="SignalP"/>
    </source>
</evidence>
<feature type="compositionally biased region" description="Basic and acidic residues" evidence="1">
    <location>
        <begin position="89"/>
        <end position="107"/>
    </location>
</feature>
<dbReference type="InterPro" id="IPR014258">
    <property type="entry name" value="CAP_domain_YkwD-like"/>
</dbReference>
<reference evidence="4 5" key="1">
    <citation type="submission" date="2013-08" db="EMBL/GenBank/DDBJ databases">
        <authorList>
            <person name="Huang J."/>
            <person name="Wang G."/>
        </authorList>
    </citation>
    <scope>NUCLEOTIDE SEQUENCE [LARGE SCALE GENOMIC DNA]</scope>
    <source>
        <strain evidence="4 5">JSM 072002</strain>
    </source>
</reference>
<dbReference type="RefSeq" id="WP_036835883.1">
    <property type="nucleotide sequence ID" value="NZ_AVPG01000028.1"/>
</dbReference>
<keyword evidence="5" id="KW-1185">Reference proteome</keyword>
<protein>
    <recommendedName>
        <fullName evidence="3">SCP domain-containing protein</fullName>
    </recommendedName>
</protein>
<evidence type="ECO:0000313" key="4">
    <source>
        <dbReference type="EMBL" id="KGX84992.1"/>
    </source>
</evidence>
<feature type="region of interest" description="Disordered" evidence="1">
    <location>
        <begin position="83"/>
        <end position="124"/>
    </location>
</feature>
<sequence length="251" mass="28830">MPKWLSIMCSSILAISLLVGCATEEEARTDINEIDTERLSTEYNQNELRQETPPPVNRFDVQGEVRKFTVPGGEMERYDINPEQFDLYPNRDTKQRMDKQPQYDQREVPGSQESNQKQEDTEEADTFVKQVVDLTNKERKKQGLPKLQSFDDLAFVAKKKSEDMAENEYFAHNSPTYGTPFEMMKNFGIDYKSAAENIAAGQQSPDEVVQNWMDSAGHRKNILNKNVTHIGVGVERGGKMGIYWTQMFIQK</sequence>
<dbReference type="NCBIfam" id="TIGR02909">
    <property type="entry name" value="spore_YkwD"/>
    <property type="match status" value="1"/>
</dbReference>
<dbReference type="CDD" id="cd05379">
    <property type="entry name" value="CAP_bacterial"/>
    <property type="match status" value="1"/>
</dbReference>
<feature type="domain" description="SCP" evidence="3">
    <location>
        <begin position="132"/>
        <end position="248"/>
    </location>
</feature>
<dbReference type="eggNOG" id="COG2340">
    <property type="taxonomic scope" value="Bacteria"/>
</dbReference>